<proteinExistence type="predicted"/>
<name>A0ABU1LCF5_9FLAO</name>
<evidence type="ECO:0000313" key="1">
    <source>
        <dbReference type="EMBL" id="MDR6404413.1"/>
    </source>
</evidence>
<dbReference type="NCBIfam" id="TIGR02436">
    <property type="entry name" value="four helix bundle protein"/>
    <property type="match status" value="1"/>
</dbReference>
<evidence type="ECO:0000313" key="2">
    <source>
        <dbReference type="Proteomes" id="UP001184853"/>
    </source>
</evidence>
<dbReference type="RefSeq" id="WP_309804039.1">
    <property type="nucleotide sequence ID" value="NZ_JAVDQS010000002.1"/>
</dbReference>
<reference evidence="1 2" key="1">
    <citation type="submission" date="2023-07" db="EMBL/GenBank/DDBJ databases">
        <title>Sorghum-associated microbial communities from plants grown in Nebraska, USA.</title>
        <authorList>
            <person name="Schachtman D."/>
        </authorList>
    </citation>
    <scope>NUCLEOTIDE SEQUENCE [LARGE SCALE GENOMIC DNA]</scope>
    <source>
        <strain evidence="1 2">DS1709</strain>
    </source>
</reference>
<organism evidence="1 2">
    <name type="scientific">Chryseobacterium geocarposphaerae</name>
    <dbReference type="NCBI Taxonomy" id="1416776"/>
    <lineage>
        <taxon>Bacteria</taxon>
        <taxon>Pseudomonadati</taxon>
        <taxon>Bacteroidota</taxon>
        <taxon>Flavobacteriia</taxon>
        <taxon>Flavobacteriales</taxon>
        <taxon>Weeksellaceae</taxon>
        <taxon>Chryseobacterium group</taxon>
        <taxon>Chryseobacterium</taxon>
    </lineage>
</organism>
<dbReference type="InterPro" id="IPR012657">
    <property type="entry name" value="23S_rRNA-intervening_sequence"/>
</dbReference>
<accession>A0ABU1LCF5</accession>
<protein>
    <submittedName>
        <fullName evidence="1">Four helix bundle protein</fullName>
    </submittedName>
</protein>
<dbReference type="SUPFAM" id="SSF158446">
    <property type="entry name" value="IVS-encoded protein-like"/>
    <property type="match status" value="1"/>
</dbReference>
<keyword evidence="2" id="KW-1185">Reference proteome</keyword>
<sequence length="51" mass="5827">MSKSIVGKKSFEFAIHIVNFYKKFSIEKKEYILSKQTLCSGTSIGANVRRL</sequence>
<dbReference type="InterPro" id="IPR036583">
    <property type="entry name" value="23S_rRNA_IVS_sf"/>
</dbReference>
<dbReference type="EMBL" id="JAVDQS010000002">
    <property type="protein sequence ID" value="MDR6404413.1"/>
    <property type="molecule type" value="Genomic_DNA"/>
</dbReference>
<dbReference type="Gene3D" id="1.20.1440.60">
    <property type="entry name" value="23S rRNA-intervening sequence"/>
    <property type="match status" value="1"/>
</dbReference>
<dbReference type="Proteomes" id="UP001184853">
    <property type="component" value="Unassembled WGS sequence"/>
</dbReference>
<comment type="caution">
    <text evidence="1">The sequence shown here is derived from an EMBL/GenBank/DDBJ whole genome shotgun (WGS) entry which is preliminary data.</text>
</comment>
<gene>
    <name evidence="1" type="ORF">J2781_001328</name>
</gene>